<evidence type="ECO:0008006" key="3">
    <source>
        <dbReference type="Google" id="ProtNLM"/>
    </source>
</evidence>
<gene>
    <name evidence="1" type="ORF">NWFMUON74_54390</name>
</gene>
<protein>
    <recommendedName>
        <fullName evidence="3">DUF4254 domain-containing protein</fullName>
    </recommendedName>
</protein>
<name>A0A7G1KR11_9NOCA</name>
<dbReference type="KEGG" id="nwl:NWFMUON74_54390"/>
<dbReference type="AlphaFoldDB" id="A0A7G1KR11"/>
<reference evidence="1 2" key="1">
    <citation type="submission" date="2020-08" db="EMBL/GenBank/DDBJ databases">
        <title>Genome Sequencing of Nocardia wallacei strain FMUON74 and assembly.</title>
        <authorList>
            <person name="Toyokawa M."/>
            <person name="Uesaka K."/>
        </authorList>
    </citation>
    <scope>NUCLEOTIDE SEQUENCE [LARGE SCALE GENOMIC DNA]</scope>
    <source>
        <strain evidence="1 2">FMUON74</strain>
    </source>
</reference>
<sequence length="197" mass="21934">MWRRVRPFAAWRYTEMFVPQPDGVDRPSAGPVVSGRGVRRSRAARWRTDGPAPILPDWHELLAAFLGHIGDQPGDHPVTRWAQALAALHHQRRGDPLRSAEIDGRRGELIARIDRWAAEHTVSRPRTRSLGAAVDAMAAAQVRAAHLLRSIDDVGDERVYAAWFLLATLADDWTGLVQRTAVPRRPRPDRSVAGESG</sequence>
<evidence type="ECO:0000313" key="1">
    <source>
        <dbReference type="EMBL" id="BCK57667.1"/>
    </source>
</evidence>
<accession>A0A7G1KR11</accession>
<keyword evidence="2" id="KW-1185">Reference proteome</keyword>
<dbReference type="Proteomes" id="UP000516173">
    <property type="component" value="Chromosome"/>
</dbReference>
<evidence type="ECO:0000313" key="2">
    <source>
        <dbReference type="Proteomes" id="UP000516173"/>
    </source>
</evidence>
<dbReference type="EMBL" id="AP023396">
    <property type="protein sequence ID" value="BCK57667.1"/>
    <property type="molecule type" value="Genomic_DNA"/>
</dbReference>
<organism evidence="1 2">
    <name type="scientific">Nocardia wallacei</name>
    <dbReference type="NCBI Taxonomy" id="480035"/>
    <lineage>
        <taxon>Bacteria</taxon>
        <taxon>Bacillati</taxon>
        <taxon>Actinomycetota</taxon>
        <taxon>Actinomycetes</taxon>
        <taxon>Mycobacteriales</taxon>
        <taxon>Nocardiaceae</taxon>
        <taxon>Nocardia</taxon>
    </lineage>
</organism>
<proteinExistence type="predicted"/>